<evidence type="ECO:0000256" key="13">
    <source>
        <dbReference type="ARBA" id="ARBA00023034"/>
    </source>
</evidence>
<accession>A0A178ZX68</accession>
<evidence type="ECO:0000256" key="6">
    <source>
        <dbReference type="ARBA" id="ARBA00013776"/>
    </source>
</evidence>
<evidence type="ECO:0000256" key="3">
    <source>
        <dbReference type="ARBA" id="ARBA00004472"/>
    </source>
</evidence>
<evidence type="ECO:0000256" key="19">
    <source>
        <dbReference type="SAM" id="Phobius"/>
    </source>
</evidence>
<feature type="transmembrane region" description="Helical" evidence="19">
    <location>
        <begin position="249"/>
        <end position="269"/>
    </location>
</feature>
<dbReference type="GO" id="GO:0031966">
    <property type="term" value="C:mitochondrial membrane"/>
    <property type="evidence" value="ECO:0007669"/>
    <property type="project" value="UniProtKB-SubCell"/>
</dbReference>
<dbReference type="GO" id="GO:0034045">
    <property type="term" value="C:phagophore assembly site membrane"/>
    <property type="evidence" value="ECO:0007669"/>
    <property type="project" value="UniProtKB-SubCell"/>
</dbReference>
<dbReference type="InterPro" id="IPR018939">
    <property type="entry name" value="Autophagy-rel_prot_27"/>
</dbReference>
<evidence type="ECO:0000256" key="11">
    <source>
        <dbReference type="ARBA" id="ARBA00022989"/>
    </source>
</evidence>
<gene>
    <name evidence="22" type="ORF">AYL99_00400</name>
</gene>
<dbReference type="PANTHER" id="PTHR15071">
    <property type="entry name" value="MANNOSE-6-PHOSPHATE RECEPTOR FAMILY MEMBER"/>
    <property type="match status" value="1"/>
</dbReference>
<evidence type="ECO:0000256" key="12">
    <source>
        <dbReference type="ARBA" id="ARBA00023006"/>
    </source>
</evidence>
<dbReference type="Gene3D" id="2.70.130.10">
    <property type="entry name" value="Mannose-6-phosphate receptor binding domain"/>
    <property type="match status" value="1"/>
</dbReference>
<dbReference type="GO" id="GO:0030659">
    <property type="term" value="C:cytoplasmic vesicle membrane"/>
    <property type="evidence" value="ECO:0007669"/>
    <property type="project" value="UniProtKB-SubCell"/>
</dbReference>
<keyword evidence="12" id="KW-0072">Autophagy</keyword>
<evidence type="ECO:0000256" key="1">
    <source>
        <dbReference type="ARBA" id="ARBA00004304"/>
    </source>
</evidence>
<organism evidence="22 23">
    <name type="scientific">Fonsecaea erecta</name>
    <dbReference type="NCBI Taxonomy" id="1367422"/>
    <lineage>
        <taxon>Eukaryota</taxon>
        <taxon>Fungi</taxon>
        <taxon>Dikarya</taxon>
        <taxon>Ascomycota</taxon>
        <taxon>Pezizomycotina</taxon>
        <taxon>Eurotiomycetes</taxon>
        <taxon>Chaetothyriomycetidae</taxon>
        <taxon>Chaetothyriales</taxon>
        <taxon>Herpotrichiellaceae</taxon>
        <taxon>Fonsecaea</taxon>
    </lineage>
</organism>
<dbReference type="SUPFAM" id="SSF50911">
    <property type="entry name" value="Mannose 6-phosphate receptor domain"/>
    <property type="match status" value="1"/>
</dbReference>
<sequence length="322" mass="35940">MRTAGYTLLTLLLSLSHLTAAVSIDCQHIRVDGKKFDLSKLAGRHSVSVHDTSRPPAEYNTTWTIDLCAPLKKLEGIRDQDQCPHGTRVCGVVRSWNPADDPEKKHVEVENVIPVAGNFESSTGASLDPKVSRLKAQDSNSDGLQIELNGGNYNKMKQKAVIQLTCDKDRTGIEKRKQKKRDGEDDADKDKNKDTDKDGEDQPNSSSLSFVSYGPVEGKDKIEVLRLNWRTKYACEDYADSDEARKSGWGFFTWFILIAFLGIAAYLIFGSWLNYNRYGARGWDLLPHGDTIRDIPYLFKDWSRKVIDTVSGGGSRGGYSAV</sequence>
<dbReference type="STRING" id="1367422.A0A178ZX68"/>
<keyword evidence="14" id="KW-0496">Mitochondrion</keyword>
<dbReference type="Pfam" id="PF09451">
    <property type="entry name" value="ATG27"/>
    <property type="match status" value="1"/>
</dbReference>
<evidence type="ECO:0000256" key="17">
    <source>
        <dbReference type="ARBA" id="ARBA00023329"/>
    </source>
</evidence>
<evidence type="ECO:0000256" key="2">
    <source>
        <dbReference type="ARBA" id="ARBA00004358"/>
    </source>
</evidence>
<evidence type="ECO:0000256" key="8">
    <source>
        <dbReference type="ARBA" id="ARBA00022692"/>
    </source>
</evidence>
<dbReference type="RefSeq" id="XP_018697795.1">
    <property type="nucleotide sequence ID" value="XM_018831916.1"/>
</dbReference>
<keyword evidence="8 19" id="KW-0812">Transmembrane</keyword>
<keyword evidence="16" id="KW-1015">Disulfide bond</keyword>
<dbReference type="GO" id="GO:0015031">
    <property type="term" value="P:protein transport"/>
    <property type="evidence" value="ECO:0007669"/>
    <property type="project" value="UniProtKB-KW"/>
</dbReference>
<evidence type="ECO:0000256" key="15">
    <source>
        <dbReference type="ARBA" id="ARBA00023136"/>
    </source>
</evidence>
<keyword evidence="11 19" id="KW-1133">Transmembrane helix</keyword>
<keyword evidence="9 20" id="KW-0732">Signal</keyword>
<dbReference type="InterPro" id="IPR044865">
    <property type="entry name" value="MRH_dom"/>
</dbReference>
<dbReference type="GO" id="GO:0006914">
    <property type="term" value="P:autophagy"/>
    <property type="evidence" value="ECO:0007669"/>
    <property type="project" value="UniProtKB-KW"/>
</dbReference>
<evidence type="ECO:0000313" key="22">
    <source>
        <dbReference type="EMBL" id="OAP64428.1"/>
    </source>
</evidence>
<keyword evidence="7" id="KW-0813">Transport</keyword>
<comment type="subcellular location">
    <subcellularLocation>
        <location evidence="2">Cytoplasmic vesicle membrane</location>
        <topology evidence="2">Single-pass type I membrane protein</topology>
    </subcellularLocation>
    <subcellularLocation>
        <location evidence="4">Golgi apparatus membrane</location>
        <topology evidence="4">Single-pass type I membrane protein</topology>
    </subcellularLocation>
    <subcellularLocation>
        <location evidence="1">Mitochondrion membrane</location>
        <topology evidence="1">Single-pass membrane protein</topology>
    </subcellularLocation>
    <subcellularLocation>
        <location evidence="3">Preautophagosomal structure membrane</location>
        <topology evidence="3">Single-pass type I membrane protein</topology>
    </subcellularLocation>
</comment>
<dbReference type="OrthoDB" id="29460at2759"/>
<evidence type="ECO:0000256" key="16">
    <source>
        <dbReference type="ARBA" id="ARBA00023157"/>
    </source>
</evidence>
<keyword evidence="23" id="KW-1185">Reference proteome</keyword>
<dbReference type="AlphaFoldDB" id="A0A178ZX68"/>
<dbReference type="GeneID" id="30004570"/>
<comment type="similarity">
    <text evidence="5">Belongs to the ATG27 family.</text>
</comment>
<evidence type="ECO:0000259" key="21">
    <source>
        <dbReference type="PROSITE" id="PS51914"/>
    </source>
</evidence>
<keyword evidence="13" id="KW-0333">Golgi apparatus</keyword>
<dbReference type="PROSITE" id="PS51914">
    <property type="entry name" value="MRH"/>
    <property type="match status" value="1"/>
</dbReference>
<feature type="domain" description="MRH" evidence="21">
    <location>
        <begin position="24"/>
        <end position="237"/>
    </location>
</feature>
<name>A0A178ZX68_9EURO</name>
<dbReference type="GO" id="GO:0000139">
    <property type="term" value="C:Golgi membrane"/>
    <property type="evidence" value="ECO:0007669"/>
    <property type="project" value="UniProtKB-SubCell"/>
</dbReference>
<evidence type="ECO:0000256" key="7">
    <source>
        <dbReference type="ARBA" id="ARBA00022448"/>
    </source>
</evidence>
<reference evidence="22 23" key="1">
    <citation type="submission" date="2016-04" db="EMBL/GenBank/DDBJ databases">
        <title>Draft genome of Fonsecaea erecta CBS 125763.</title>
        <authorList>
            <person name="Weiss V.A."/>
            <person name="Vicente V.A."/>
            <person name="Raittz R.T."/>
            <person name="Moreno L.F."/>
            <person name="De Souza E.M."/>
            <person name="Pedrosa F.O."/>
            <person name="Steffens M.B."/>
            <person name="Faoro H."/>
            <person name="Tadra-Sfeir M.Z."/>
            <person name="Najafzadeh M.J."/>
            <person name="Felipe M.S."/>
            <person name="Teixeira M."/>
            <person name="Sun J."/>
            <person name="Xi L."/>
            <person name="Gomes R."/>
            <person name="De Azevedo C.M."/>
            <person name="Salgado C.G."/>
            <person name="Da Silva M.B."/>
            <person name="Nascimento M.F."/>
            <person name="Queiroz-Telles F."/>
            <person name="Attili D.S."/>
            <person name="Gorbushina A."/>
        </authorList>
    </citation>
    <scope>NUCLEOTIDE SEQUENCE [LARGE SCALE GENOMIC DNA]</scope>
    <source>
        <strain evidence="22 23">CBS 125763</strain>
    </source>
</reference>
<comment type="caution">
    <text evidence="22">The sequence shown here is derived from an EMBL/GenBank/DDBJ whole genome shotgun (WGS) entry which is preliminary data.</text>
</comment>
<dbReference type="PANTHER" id="PTHR15071:SF13">
    <property type="entry name" value="AUTOPHAGY-RELATED PROTEIN 27"/>
    <property type="match status" value="1"/>
</dbReference>
<dbReference type="EMBL" id="LVYI01000001">
    <property type="protein sequence ID" value="OAP64428.1"/>
    <property type="molecule type" value="Genomic_DNA"/>
</dbReference>
<feature type="region of interest" description="Disordered" evidence="18">
    <location>
        <begin position="173"/>
        <end position="212"/>
    </location>
</feature>
<evidence type="ECO:0000256" key="18">
    <source>
        <dbReference type="SAM" id="MobiDB-lite"/>
    </source>
</evidence>
<evidence type="ECO:0000256" key="14">
    <source>
        <dbReference type="ARBA" id="ARBA00023128"/>
    </source>
</evidence>
<feature type="signal peptide" evidence="20">
    <location>
        <begin position="1"/>
        <end position="21"/>
    </location>
</feature>
<evidence type="ECO:0000256" key="4">
    <source>
        <dbReference type="ARBA" id="ARBA00004614"/>
    </source>
</evidence>
<keyword evidence="15 19" id="KW-0472">Membrane</keyword>
<keyword evidence="17" id="KW-0968">Cytoplasmic vesicle</keyword>
<proteinExistence type="inferred from homology"/>
<evidence type="ECO:0000313" key="23">
    <source>
        <dbReference type="Proteomes" id="UP000078343"/>
    </source>
</evidence>
<feature type="chain" id="PRO_5008098804" description="Autophagy-related protein 27" evidence="20">
    <location>
        <begin position="22"/>
        <end position="322"/>
    </location>
</feature>
<evidence type="ECO:0000256" key="9">
    <source>
        <dbReference type="ARBA" id="ARBA00022729"/>
    </source>
</evidence>
<evidence type="ECO:0000256" key="5">
    <source>
        <dbReference type="ARBA" id="ARBA00005363"/>
    </source>
</evidence>
<evidence type="ECO:0000256" key="10">
    <source>
        <dbReference type="ARBA" id="ARBA00022927"/>
    </source>
</evidence>
<dbReference type="Proteomes" id="UP000078343">
    <property type="component" value="Unassembled WGS sequence"/>
</dbReference>
<dbReference type="InterPro" id="IPR009011">
    <property type="entry name" value="Man6P_isomerase_rcpt-bd_dom_sf"/>
</dbReference>
<evidence type="ECO:0000256" key="20">
    <source>
        <dbReference type="SAM" id="SignalP"/>
    </source>
</evidence>
<keyword evidence="10" id="KW-0653">Protein transport</keyword>
<protein>
    <recommendedName>
        <fullName evidence="6">Autophagy-related protein 27</fullName>
    </recommendedName>
</protein>